<accession>A0AAE0P7Y9</accession>
<dbReference type="PANTHER" id="PTHR37535:SF3">
    <property type="entry name" value="FLUG DOMAIN-CONTAINING PROTEIN"/>
    <property type="match status" value="1"/>
</dbReference>
<dbReference type="PANTHER" id="PTHR37535">
    <property type="entry name" value="FLUG DOMAIN PROTEIN"/>
    <property type="match status" value="1"/>
</dbReference>
<dbReference type="Proteomes" id="UP001285441">
    <property type="component" value="Unassembled WGS sequence"/>
</dbReference>
<keyword evidence="2" id="KW-1185">Reference proteome</keyword>
<dbReference type="AlphaFoldDB" id="A0AAE0P7Y9"/>
<sequence>YRILEWAADALNDPIFPEMSQEGLTIKAKNKEALGHQCSDWAKRANFVLGMGLHASRREELIKVDVVDGGHSLGQVMKFAGHRNAKTLVGYYLDDMSNGDGTAAYLGLEPRRDVTEDFRSASMGRNPGLLQSLPAKVMEELEQRQDYVELSKQIENLSLQINTASTEEAREELQSQQSRAYYLRRKLRYEELENYKKSQRRNYDTRPETDDEGDWRRSYFTRIVHHMVPERARFADILALAVPLRSTEGISALEDLIALLTNDSRVVYQQALRPIGGCCPIPSCARQIERIPVLRRWEHVYRCSKDYLKRQNGFAAFCSLCSEWITKAEGWQIHCQNHTDGINIPFCCDPVIFRRTMARFGYNPCCLRNTGL</sequence>
<name>A0AAE0P7Y9_9PEZI</name>
<evidence type="ECO:0000313" key="1">
    <source>
        <dbReference type="EMBL" id="KAK3394979.1"/>
    </source>
</evidence>
<feature type="non-terminal residue" evidence="1">
    <location>
        <position position="372"/>
    </location>
</feature>
<dbReference type="EMBL" id="JAULSW010000001">
    <property type="protein sequence ID" value="KAK3394979.1"/>
    <property type="molecule type" value="Genomic_DNA"/>
</dbReference>
<gene>
    <name evidence="1" type="ORF">B0H63DRAFT_368655</name>
</gene>
<organism evidence="1 2">
    <name type="scientific">Podospora didyma</name>
    <dbReference type="NCBI Taxonomy" id="330526"/>
    <lineage>
        <taxon>Eukaryota</taxon>
        <taxon>Fungi</taxon>
        <taxon>Dikarya</taxon>
        <taxon>Ascomycota</taxon>
        <taxon>Pezizomycotina</taxon>
        <taxon>Sordariomycetes</taxon>
        <taxon>Sordariomycetidae</taxon>
        <taxon>Sordariales</taxon>
        <taxon>Podosporaceae</taxon>
        <taxon>Podospora</taxon>
    </lineage>
</organism>
<evidence type="ECO:0000313" key="2">
    <source>
        <dbReference type="Proteomes" id="UP001285441"/>
    </source>
</evidence>
<comment type="caution">
    <text evidence="1">The sequence shown here is derived from an EMBL/GenBank/DDBJ whole genome shotgun (WGS) entry which is preliminary data.</text>
</comment>
<proteinExistence type="predicted"/>
<reference evidence="1" key="2">
    <citation type="submission" date="2023-06" db="EMBL/GenBank/DDBJ databases">
        <authorList>
            <consortium name="Lawrence Berkeley National Laboratory"/>
            <person name="Haridas S."/>
            <person name="Hensen N."/>
            <person name="Bonometti L."/>
            <person name="Westerberg I."/>
            <person name="Brannstrom I.O."/>
            <person name="Guillou S."/>
            <person name="Cros-Aarteil S."/>
            <person name="Calhoun S."/>
            <person name="Kuo A."/>
            <person name="Mondo S."/>
            <person name="Pangilinan J."/>
            <person name="Riley R."/>
            <person name="LaButti K."/>
            <person name="Andreopoulos B."/>
            <person name="Lipzen A."/>
            <person name="Chen C."/>
            <person name="Yanf M."/>
            <person name="Daum C."/>
            <person name="Ng V."/>
            <person name="Clum A."/>
            <person name="Steindorff A."/>
            <person name="Ohm R."/>
            <person name="Martin F."/>
            <person name="Silar P."/>
            <person name="Natvig D."/>
            <person name="Lalanne C."/>
            <person name="Gautier V."/>
            <person name="Ament-velasquez S.L."/>
            <person name="Kruys A."/>
            <person name="Hutchinson M.I."/>
            <person name="Powell A.J."/>
            <person name="Barry K."/>
            <person name="Miller A.N."/>
            <person name="Grigoriev I.V."/>
            <person name="Debuchy R."/>
            <person name="Gladieux P."/>
            <person name="Thoren M.H."/>
            <person name="Johannesson H."/>
        </authorList>
    </citation>
    <scope>NUCLEOTIDE SEQUENCE</scope>
    <source>
        <strain evidence="1">CBS 232.78</strain>
    </source>
</reference>
<protein>
    <submittedName>
        <fullName evidence="1">Uncharacterized protein</fullName>
    </submittedName>
</protein>
<feature type="non-terminal residue" evidence="1">
    <location>
        <position position="1"/>
    </location>
</feature>
<reference evidence="1" key="1">
    <citation type="journal article" date="2023" name="Mol. Phylogenet. Evol.">
        <title>Genome-scale phylogeny and comparative genomics of the fungal order Sordariales.</title>
        <authorList>
            <person name="Hensen N."/>
            <person name="Bonometti L."/>
            <person name="Westerberg I."/>
            <person name="Brannstrom I.O."/>
            <person name="Guillou S."/>
            <person name="Cros-Aarteil S."/>
            <person name="Calhoun S."/>
            <person name="Haridas S."/>
            <person name="Kuo A."/>
            <person name="Mondo S."/>
            <person name="Pangilinan J."/>
            <person name="Riley R."/>
            <person name="LaButti K."/>
            <person name="Andreopoulos B."/>
            <person name="Lipzen A."/>
            <person name="Chen C."/>
            <person name="Yan M."/>
            <person name="Daum C."/>
            <person name="Ng V."/>
            <person name="Clum A."/>
            <person name="Steindorff A."/>
            <person name="Ohm R.A."/>
            <person name="Martin F."/>
            <person name="Silar P."/>
            <person name="Natvig D.O."/>
            <person name="Lalanne C."/>
            <person name="Gautier V."/>
            <person name="Ament-Velasquez S.L."/>
            <person name="Kruys A."/>
            <person name="Hutchinson M.I."/>
            <person name="Powell A.J."/>
            <person name="Barry K."/>
            <person name="Miller A.N."/>
            <person name="Grigoriev I.V."/>
            <person name="Debuchy R."/>
            <person name="Gladieux P."/>
            <person name="Hiltunen Thoren M."/>
            <person name="Johannesson H."/>
        </authorList>
    </citation>
    <scope>NUCLEOTIDE SEQUENCE</scope>
    <source>
        <strain evidence="1">CBS 232.78</strain>
    </source>
</reference>